<feature type="non-terminal residue" evidence="1">
    <location>
        <position position="96"/>
    </location>
</feature>
<gene>
    <name evidence="1" type="ORF">TPAB3V08_LOCUS12148</name>
</gene>
<sequence length="96" mass="11357">MLHRIFQMFYVENYEMIKRTIETAEDDSITEVENIECPICCEDNLKLEDMIRCDNDHMHCRDCTRKYIESAIGEGKINFVCFEVGCEAEFSMEIVK</sequence>
<evidence type="ECO:0008006" key="3">
    <source>
        <dbReference type="Google" id="ProtNLM"/>
    </source>
</evidence>
<dbReference type="SUPFAM" id="SSF57850">
    <property type="entry name" value="RING/U-box"/>
    <property type="match status" value="1"/>
</dbReference>
<dbReference type="InterPro" id="IPR013083">
    <property type="entry name" value="Znf_RING/FYVE/PHD"/>
</dbReference>
<proteinExistence type="predicted"/>
<dbReference type="EMBL" id="CAJPIN010040820">
    <property type="protein sequence ID" value="CAG2065204.1"/>
    <property type="molecule type" value="Genomic_DNA"/>
</dbReference>
<reference evidence="1" key="1">
    <citation type="submission" date="2021-03" db="EMBL/GenBank/DDBJ databases">
        <authorList>
            <person name="Tran Van P."/>
        </authorList>
    </citation>
    <scope>NUCLEOTIDE SEQUENCE</scope>
</reference>
<evidence type="ECO:0000313" key="2">
    <source>
        <dbReference type="Proteomes" id="UP001153148"/>
    </source>
</evidence>
<name>A0ABN7PDP4_TIMPD</name>
<accession>A0ABN7PDP4</accession>
<dbReference type="Gene3D" id="3.30.40.10">
    <property type="entry name" value="Zinc/RING finger domain, C3HC4 (zinc finger)"/>
    <property type="match status" value="1"/>
</dbReference>
<organism evidence="1 2">
    <name type="scientific">Timema podura</name>
    <name type="common">Walking stick</name>
    <dbReference type="NCBI Taxonomy" id="61482"/>
    <lineage>
        <taxon>Eukaryota</taxon>
        <taxon>Metazoa</taxon>
        <taxon>Ecdysozoa</taxon>
        <taxon>Arthropoda</taxon>
        <taxon>Hexapoda</taxon>
        <taxon>Insecta</taxon>
        <taxon>Pterygota</taxon>
        <taxon>Neoptera</taxon>
        <taxon>Polyneoptera</taxon>
        <taxon>Phasmatodea</taxon>
        <taxon>Timematodea</taxon>
        <taxon>Timematoidea</taxon>
        <taxon>Timematidae</taxon>
        <taxon>Timema</taxon>
    </lineage>
</organism>
<comment type="caution">
    <text evidence="1">The sequence shown here is derived from an EMBL/GenBank/DDBJ whole genome shotgun (WGS) entry which is preliminary data.</text>
</comment>
<protein>
    <recommendedName>
        <fullName evidence="3">RING-type domain-containing protein</fullName>
    </recommendedName>
</protein>
<dbReference type="Proteomes" id="UP001153148">
    <property type="component" value="Unassembled WGS sequence"/>
</dbReference>
<keyword evidence="2" id="KW-1185">Reference proteome</keyword>
<evidence type="ECO:0000313" key="1">
    <source>
        <dbReference type="EMBL" id="CAG2065204.1"/>
    </source>
</evidence>